<protein>
    <submittedName>
        <fullName evidence="5">FMN reductase</fullName>
    </submittedName>
</protein>
<evidence type="ECO:0000256" key="2">
    <source>
        <dbReference type="ARBA" id="ARBA00022643"/>
    </source>
</evidence>
<dbReference type="InterPro" id="IPR051814">
    <property type="entry name" value="NAD(P)H-dep_FMN_reductase"/>
</dbReference>
<dbReference type="InterPro" id="IPR029039">
    <property type="entry name" value="Flavoprotein-like_sf"/>
</dbReference>
<sequence length="224" mass="23096">MTHALTVVSAGLRSPSSTRMLADRLAQAARVALSRTGDDVEVRVVEVRDHAHAVVDALLTGFPTGALRDALHDVTSADALVVVTPTFQASYSGLFKSFMDLVEEGTLRGMPVILGATGGTERHSLVIEHALRPLFSHLRAAPVATGVYAATSDFGEGSDALEVRVSRAAEDLADLVLGRAARVDAGARARAGAGAVSERAGTAGGDVADVTPFEQLLARSGASA</sequence>
<dbReference type="NCBIfam" id="TIGR04037">
    <property type="entry name" value="LLM_duo_CE1759"/>
    <property type="match status" value="1"/>
</dbReference>
<keyword evidence="6" id="KW-1185">Reference proteome</keyword>
<feature type="domain" description="NADPH-dependent FMN reductase-like" evidence="4">
    <location>
        <begin position="6"/>
        <end position="152"/>
    </location>
</feature>
<dbReference type="PANTHER" id="PTHR43408">
    <property type="entry name" value="FMN REDUCTASE (NADPH)"/>
    <property type="match status" value="1"/>
</dbReference>
<gene>
    <name evidence="5" type="ORF">GCM10025883_27840</name>
</gene>
<comment type="caution">
    <text evidence="5">The sequence shown here is derived from an EMBL/GenBank/DDBJ whole genome shotgun (WGS) entry which is preliminary data.</text>
</comment>
<proteinExistence type="predicted"/>
<dbReference type="Gene3D" id="3.40.50.360">
    <property type="match status" value="1"/>
</dbReference>
<dbReference type="EMBL" id="BSUO01000001">
    <property type="protein sequence ID" value="GMA40739.1"/>
    <property type="molecule type" value="Genomic_DNA"/>
</dbReference>
<evidence type="ECO:0000256" key="3">
    <source>
        <dbReference type="ARBA" id="ARBA00023002"/>
    </source>
</evidence>
<dbReference type="InterPro" id="IPR005025">
    <property type="entry name" value="FMN_Rdtase-like_dom"/>
</dbReference>
<evidence type="ECO:0000259" key="4">
    <source>
        <dbReference type="Pfam" id="PF03358"/>
    </source>
</evidence>
<name>A0ABQ6IVJ5_9MICO</name>
<keyword evidence="1" id="KW-0285">Flavoprotein</keyword>
<evidence type="ECO:0000256" key="1">
    <source>
        <dbReference type="ARBA" id="ARBA00022630"/>
    </source>
</evidence>
<dbReference type="Pfam" id="PF03358">
    <property type="entry name" value="FMN_red"/>
    <property type="match status" value="1"/>
</dbReference>
<reference evidence="6" key="1">
    <citation type="journal article" date="2019" name="Int. J. Syst. Evol. Microbiol.">
        <title>The Global Catalogue of Microorganisms (GCM) 10K type strain sequencing project: providing services to taxonomists for standard genome sequencing and annotation.</title>
        <authorList>
            <consortium name="The Broad Institute Genomics Platform"/>
            <consortium name="The Broad Institute Genome Sequencing Center for Infectious Disease"/>
            <person name="Wu L."/>
            <person name="Ma J."/>
        </authorList>
    </citation>
    <scope>NUCLEOTIDE SEQUENCE [LARGE SCALE GENOMIC DNA]</scope>
    <source>
        <strain evidence="6">NBRC 113072</strain>
    </source>
</reference>
<keyword evidence="3" id="KW-0560">Oxidoreductase</keyword>
<organism evidence="5 6">
    <name type="scientific">Mobilicoccus caccae</name>
    <dbReference type="NCBI Taxonomy" id="1859295"/>
    <lineage>
        <taxon>Bacteria</taxon>
        <taxon>Bacillati</taxon>
        <taxon>Actinomycetota</taxon>
        <taxon>Actinomycetes</taxon>
        <taxon>Micrococcales</taxon>
        <taxon>Dermatophilaceae</taxon>
        <taxon>Mobilicoccus</taxon>
    </lineage>
</organism>
<accession>A0ABQ6IVJ5</accession>
<keyword evidence="2" id="KW-0288">FMN</keyword>
<dbReference type="InterPro" id="IPR023932">
    <property type="entry name" value="CE1759_FMN_reduct"/>
</dbReference>
<evidence type="ECO:0000313" key="6">
    <source>
        <dbReference type="Proteomes" id="UP001157126"/>
    </source>
</evidence>
<dbReference type="RefSeq" id="WP_284304389.1">
    <property type="nucleotide sequence ID" value="NZ_BSUO01000001.1"/>
</dbReference>
<evidence type="ECO:0000313" key="5">
    <source>
        <dbReference type="EMBL" id="GMA40739.1"/>
    </source>
</evidence>
<dbReference type="PANTHER" id="PTHR43408:SF2">
    <property type="entry name" value="FMN REDUCTASE (NADPH)"/>
    <property type="match status" value="1"/>
</dbReference>
<dbReference type="SUPFAM" id="SSF52218">
    <property type="entry name" value="Flavoproteins"/>
    <property type="match status" value="1"/>
</dbReference>
<dbReference type="Proteomes" id="UP001157126">
    <property type="component" value="Unassembled WGS sequence"/>
</dbReference>